<dbReference type="AlphaFoldDB" id="A0A1A9UM70"/>
<evidence type="ECO:0000313" key="2">
    <source>
        <dbReference type="EnsemblMetazoa" id="GAUT009055-PA"/>
    </source>
</evidence>
<name>A0A1A9UM70_GLOAU</name>
<evidence type="ECO:0000313" key="3">
    <source>
        <dbReference type="Proteomes" id="UP000078200"/>
    </source>
</evidence>
<evidence type="ECO:0000256" key="1">
    <source>
        <dbReference type="SAM" id="MobiDB-lite"/>
    </source>
</evidence>
<dbReference type="EnsemblMetazoa" id="GAUT009055-RA">
    <property type="protein sequence ID" value="GAUT009055-PA"/>
    <property type="gene ID" value="GAUT009055"/>
</dbReference>
<dbReference type="Proteomes" id="UP000078200">
    <property type="component" value="Unassembled WGS sequence"/>
</dbReference>
<feature type="compositionally biased region" description="Basic residues" evidence="1">
    <location>
        <begin position="348"/>
        <end position="359"/>
    </location>
</feature>
<feature type="region of interest" description="Disordered" evidence="1">
    <location>
        <begin position="47"/>
        <end position="75"/>
    </location>
</feature>
<feature type="compositionally biased region" description="Polar residues" evidence="1">
    <location>
        <begin position="255"/>
        <end position="275"/>
    </location>
</feature>
<organism evidence="2 3">
    <name type="scientific">Glossina austeni</name>
    <name type="common">Savannah tsetse fly</name>
    <dbReference type="NCBI Taxonomy" id="7395"/>
    <lineage>
        <taxon>Eukaryota</taxon>
        <taxon>Metazoa</taxon>
        <taxon>Ecdysozoa</taxon>
        <taxon>Arthropoda</taxon>
        <taxon>Hexapoda</taxon>
        <taxon>Insecta</taxon>
        <taxon>Pterygota</taxon>
        <taxon>Neoptera</taxon>
        <taxon>Endopterygota</taxon>
        <taxon>Diptera</taxon>
        <taxon>Brachycera</taxon>
        <taxon>Muscomorpha</taxon>
        <taxon>Hippoboscoidea</taxon>
        <taxon>Glossinidae</taxon>
        <taxon>Glossina</taxon>
    </lineage>
</organism>
<keyword evidence="3" id="KW-1185">Reference proteome</keyword>
<feature type="region of interest" description="Disordered" evidence="1">
    <location>
        <begin position="244"/>
        <end position="314"/>
    </location>
</feature>
<proteinExistence type="predicted"/>
<protein>
    <submittedName>
        <fullName evidence="2">Uncharacterized protein</fullName>
    </submittedName>
</protein>
<dbReference type="VEuPathDB" id="VectorBase:GAUT009055"/>
<sequence length="402" mass="44325">MSGKVFFMRSNRLIDRLAVVDTSVVMTSRNGKKTSALRMLWIPGKRKSHPKGYYDTTNKKISYPNKQKKSQDWSLGGSTAQRDLLQADPDISFLDGPSSSGQTSFACVAASAATIVGADPGTTNDALNVNTQNIHNVNPSIVIETEESLISKKIEHTATSPNSTASTLLLVSPSLSPFDEQLDKAIEHVAITTINNNCTINPSKMPTKSYSPIPTIVTATTTAEIMEKNRFSLLSKELDSNEFDINTLPSPPKSFANSNENLNSSFDTTQSTVHTESPPRDINIQNGSIANAQQKQTANHYKQRNHNNNQGDVNSIESITDDVVDAKIVNVLQEEMQKNDPDMSNLMKSKKKRKKKHVHTKELDQLDGVLPKANTNDTVKEEDEKVVKCLYYTLMCCDCTIS</sequence>
<accession>A0A1A9UM70</accession>
<feature type="compositionally biased region" description="Polar residues" evidence="1">
    <location>
        <begin position="283"/>
        <end position="314"/>
    </location>
</feature>
<reference evidence="2" key="1">
    <citation type="submission" date="2020-05" db="UniProtKB">
        <authorList>
            <consortium name="EnsemblMetazoa"/>
        </authorList>
    </citation>
    <scope>IDENTIFICATION</scope>
    <source>
        <strain evidence="2">TTRI</strain>
    </source>
</reference>
<feature type="region of interest" description="Disordered" evidence="1">
    <location>
        <begin position="339"/>
        <end position="361"/>
    </location>
</feature>